<dbReference type="EMBL" id="JAOTML010000003">
    <property type="protein sequence ID" value="MCY3053125.1"/>
    <property type="molecule type" value="Genomic_DNA"/>
</dbReference>
<evidence type="ECO:0000313" key="5">
    <source>
        <dbReference type="Proteomes" id="UP000594771"/>
    </source>
</evidence>
<organism evidence="4 5">
    <name type="scientific">Aerococcus urinae</name>
    <dbReference type="NCBI Taxonomy" id="1376"/>
    <lineage>
        <taxon>Bacteria</taxon>
        <taxon>Bacillati</taxon>
        <taxon>Bacillota</taxon>
        <taxon>Bacilli</taxon>
        <taxon>Lactobacillales</taxon>
        <taxon>Aerococcaceae</taxon>
        <taxon>Aerococcus</taxon>
    </lineage>
</organism>
<dbReference type="RefSeq" id="WP_076340206.1">
    <property type="nucleotide sequence ID" value="NZ_CAJHLF010000003.1"/>
</dbReference>
<dbReference type="InterPro" id="IPR036264">
    <property type="entry name" value="Bact_exopeptidase_dim_dom"/>
</dbReference>
<dbReference type="Gene3D" id="3.40.630.10">
    <property type="entry name" value="Zn peptidases"/>
    <property type="match status" value="1"/>
</dbReference>
<protein>
    <recommendedName>
        <fullName evidence="1">Peptidase M20 domain-containing protein 2</fullName>
    </recommendedName>
</protein>
<evidence type="ECO:0000313" key="4">
    <source>
        <dbReference type="EMBL" id="QPS01203.1"/>
    </source>
</evidence>
<dbReference type="AlphaFoldDB" id="A0A329NE01"/>
<name>A0A329NE01_9LACT</name>
<evidence type="ECO:0000259" key="2">
    <source>
        <dbReference type="Pfam" id="PF07687"/>
    </source>
</evidence>
<dbReference type="FunFam" id="3.30.70.360:FF:000004">
    <property type="entry name" value="Peptidase M20 domain-containing protein 2"/>
    <property type="match status" value="1"/>
</dbReference>
<dbReference type="NCBIfam" id="TIGR01891">
    <property type="entry name" value="amidohydrolases"/>
    <property type="match status" value="1"/>
</dbReference>
<sequence length="402" mass="44320">MKDEQKITALHDHVRQKVKANFPQILDISQFIFQHPELGDQEYVSSDYLVKLLQEAGFQVDRAYQGIETAFRAEFRLGDGPKIAFLAEYDALPGFGPDKKPGHACGHNWISASTVGAGIVLSQMKKFFQGTVVVIGTPAEENFGRKVDLARSGAFDDIDTCMQMHLYESTNLKASALAMNAVNFHFIGRAAHAAMSPELGINALDAVNLTFTGISYLRQQLPSDVRIHGIIKEGGQAANVIPESATAFFYVRAPKLATYRHAMDRVINCARGAALMTGCQLEISYPENEFYDLLVNPVLADRMEDHMRLSGFDDISEEEEKPGSTDIGNVSYACPTFYGNVGVGQGKVFVHEEGFLQVADSPEAHQQLKRAVEAFVALAIELDQDPDLLLKVKEAFKAQIKE</sequence>
<dbReference type="Proteomes" id="UP000594771">
    <property type="component" value="Chromosome"/>
</dbReference>
<dbReference type="GO" id="GO:0016805">
    <property type="term" value="F:dipeptidase activity"/>
    <property type="evidence" value="ECO:0007669"/>
    <property type="project" value="InterPro"/>
</dbReference>
<dbReference type="GO" id="GO:0005737">
    <property type="term" value="C:cytoplasm"/>
    <property type="evidence" value="ECO:0007669"/>
    <property type="project" value="TreeGrafter"/>
</dbReference>
<dbReference type="Proteomes" id="UP001069145">
    <property type="component" value="Unassembled WGS sequence"/>
</dbReference>
<dbReference type="InterPro" id="IPR017144">
    <property type="entry name" value="Xaa-Arg_dipeptidase"/>
</dbReference>
<proteinExistence type="inferred from homology"/>
<dbReference type="InterPro" id="IPR002933">
    <property type="entry name" value="Peptidase_M20"/>
</dbReference>
<dbReference type="GO" id="GO:0071713">
    <property type="term" value="F:para-aminobenzoyl-glutamate hydrolase activity"/>
    <property type="evidence" value="ECO:0007669"/>
    <property type="project" value="TreeGrafter"/>
</dbReference>
<dbReference type="PANTHER" id="PTHR30575">
    <property type="entry name" value="PEPTIDASE M20"/>
    <property type="match status" value="1"/>
</dbReference>
<feature type="domain" description="Peptidase M20 dimerisation" evidence="2">
    <location>
        <begin position="182"/>
        <end position="270"/>
    </location>
</feature>
<dbReference type="Pfam" id="PF07687">
    <property type="entry name" value="M20_dimer"/>
    <property type="match status" value="1"/>
</dbReference>
<dbReference type="InterPro" id="IPR017439">
    <property type="entry name" value="Amidohydrolase"/>
</dbReference>
<dbReference type="Gene3D" id="3.30.70.360">
    <property type="match status" value="1"/>
</dbReference>
<dbReference type="SUPFAM" id="SSF53187">
    <property type="entry name" value="Zn-dependent exopeptidases"/>
    <property type="match status" value="1"/>
</dbReference>
<dbReference type="SUPFAM" id="SSF55031">
    <property type="entry name" value="Bacterial exopeptidase dimerisation domain"/>
    <property type="match status" value="1"/>
</dbReference>
<accession>A0A329NE01</accession>
<dbReference type="Pfam" id="PF01546">
    <property type="entry name" value="Peptidase_M20"/>
    <property type="match status" value="1"/>
</dbReference>
<dbReference type="InterPro" id="IPR052030">
    <property type="entry name" value="Peptidase_M20/M20A_hydrolases"/>
</dbReference>
<comment type="similarity">
    <text evidence="1">Belongs to the peptidase M20A family.</text>
</comment>
<evidence type="ECO:0000313" key="6">
    <source>
        <dbReference type="Proteomes" id="UP001069145"/>
    </source>
</evidence>
<dbReference type="PIRSF" id="PIRSF037226">
    <property type="entry name" value="Amidohydrolase_ACY1L2_prd"/>
    <property type="match status" value="1"/>
</dbReference>
<dbReference type="GeneID" id="35766828"/>
<gene>
    <name evidence="4" type="ORF">I6G68_07505</name>
    <name evidence="3" type="ORF">ODY43_03895</name>
</gene>
<dbReference type="OrthoDB" id="9781032at2"/>
<reference evidence="3" key="2">
    <citation type="submission" date="2022-09" db="EMBL/GenBank/DDBJ databases">
        <title>Aerococcus urinae taxonomy study.</title>
        <authorList>
            <person name="Christensen J."/>
            <person name="Senneby E."/>
        </authorList>
    </citation>
    <scope>NUCLEOTIDE SEQUENCE</scope>
    <source>
        <strain evidence="3">NLD-066-U95</strain>
    </source>
</reference>
<dbReference type="GO" id="GO:0046657">
    <property type="term" value="P:folic acid catabolic process"/>
    <property type="evidence" value="ECO:0007669"/>
    <property type="project" value="TreeGrafter"/>
</dbReference>
<evidence type="ECO:0000313" key="3">
    <source>
        <dbReference type="EMBL" id="MCY3053125.1"/>
    </source>
</evidence>
<dbReference type="InterPro" id="IPR011650">
    <property type="entry name" value="Peptidase_M20_dimer"/>
</dbReference>
<dbReference type="CDD" id="cd05672">
    <property type="entry name" value="M20_ACY1L2-like"/>
    <property type="match status" value="1"/>
</dbReference>
<reference evidence="4 5" key="1">
    <citation type="submission" date="2020-12" db="EMBL/GenBank/DDBJ databases">
        <title>FDA dAtabase for Regulatory Grade micrObial Sequences (FDA-ARGOS): Supporting development and validation of Infectious Disease Dx tests.</title>
        <authorList>
            <person name="Sproer C."/>
            <person name="Gronow S."/>
            <person name="Severitt S."/>
            <person name="Schroder I."/>
            <person name="Tallon L."/>
            <person name="Sadzewicz L."/>
            <person name="Zhao X."/>
            <person name="Boylan J."/>
            <person name="Ott S."/>
            <person name="Bowen H."/>
            <person name="Vavikolanu K."/>
            <person name="Mehta A."/>
            <person name="Aluvathingal J."/>
            <person name="Nadendla S."/>
            <person name="Lowell S."/>
            <person name="Myers T."/>
            <person name="Yan Y."/>
            <person name="Sichtig H."/>
        </authorList>
    </citation>
    <scope>NUCLEOTIDE SEQUENCE [LARGE SCALE GENOMIC DNA]</scope>
    <source>
        <strain evidence="4 5">FDAARGOS_911</strain>
    </source>
</reference>
<evidence type="ECO:0000256" key="1">
    <source>
        <dbReference type="PIRNR" id="PIRNR037226"/>
    </source>
</evidence>
<keyword evidence="6" id="KW-1185">Reference proteome</keyword>
<dbReference type="PANTHER" id="PTHR30575:SF0">
    <property type="entry name" value="XAA-ARG DIPEPTIDASE"/>
    <property type="match status" value="1"/>
</dbReference>
<dbReference type="EMBL" id="CP065662">
    <property type="protein sequence ID" value="QPS01203.1"/>
    <property type="molecule type" value="Genomic_DNA"/>
</dbReference>